<dbReference type="PROSITE" id="PS51322">
    <property type="entry name" value="UEV"/>
    <property type="match status" value="1"/>
</dbReference>
<dbReference type="EMBL" id="JARQWQ010000020">
    <property type="protein sequence ID" value="KAK2565321.1"/>
    <property type="molecule type" value="Genomic_DNA"/>
</dbReference>
<dbReference type="SUPFAM" id="SSF54495">
    <property type="entry name" value="UBC-like"/>
    <property type="match status" value="1"/>
</dbReference>
<dbReference type="Gene3D" id="3.10.110.10">
    <property type="entry name" value="Ubiquitin Conjugating Enzyme"/>
    <property type="match status" value="1"/>
</dbReference>
<evidence type="ECO:0000313" key="4">
    <source>
        <dbReference type="EMBL" id="KAK2565321.1"/>
    </source>
</evidence>
<dbReference type="Gene3D" id="6.10.250.370">
    <property type="match status" value="1"/>
</dbReference>
<reference evidence="4" key="1">
    <citation type="journal article" date="2023" name="G3 (Bethesda)">
        <title>Whole genome assembly and annotation of the endangered Caribbean coral Acropora cervicornis.</title>
        <authorList>
            <person name="Selwyn J.D."/>
            <person name="Vollmer S.V."/>
        </authorList>
    </citation>
    <scope>NUCLEOTIDE SEQUENCE</scope>
    <source>
        <strain evidence="4">K2</strain>
    </source>
</reference>
<evidence type="ECO:0000259" key="3">
    <source>
        <dbReference type="PROSITE" id="PS51322"/>
    </source>
</evidence>
<keyword evidence="1" id="KW-0175">Coiled coil</keyword>
<dbReference type="AlphaFoldDB" id="A0AAD9V8L4"/>
<dbReference type="Pfam" id="PF05743">
    <property type="entry name" value="UEV"/>
    <property type="match status" value="1"/>
</dbReference>
<feature type="coiled-coil region" evidence="1">
    <location>
        <begin position="213"/>
        <end position="265"/>
    </location>
</feature>
<feature type="compositionally biased region" description="Polar residues" evidence="2">
    <location>
        <begin position="143"/>
        <end position="166"/>
    </location>
</feature>
<organism evidence="4 5">
    <name type="scientific">Acropora cervicornis</name>
    <name type="common">Staghorn coral</name>
    <dbReference type="NCBI Taxonomy" id="6130"/>
    <lineage>
        <taxon>Eukaryota</taxon>
        <taxon>Metazoa</taxon>
        <taxon>Cnidaria</taxon>
        <taxon>Anthozoa</taxon>
        <taxon>Hexacorallia</taxon>
        <taxon>Scleractinia</taxon>
        <taxon>Astrocoeniina</taxon>
        <taxon>Acroporidae</taxon>
        <taxon>Acropora</taxon>
    </lineage>
</organism>
<dbReference type="PANTHER" id="PTHR23306">
    <property type="entry name" value="TUMOR SUSCEPTIBILITY GENE 101 PROTEIN-RELATED"/>
    <property type="match status" value="1"/>
</dbReference>
<feature type="region of interest" description="Disordered" evidence="2">
    <location>
        <begin position="137"/>
        <end position="197"/>
    </location>
</feature>
<dbReference type="GO" id="GO:0043130">
    <property type="term" value="F:ubiquitin binding"/>
    <property type="evidence" value="ECO:0007669"/>
    <property type="project" value="TreeGrafter"/>
</dbReference>
<evidence type="ECO:0000256" key="1">
    <source>
        <dbReference type="SAM" id="Coils"/>
    </source>
</evidence>
<comment type="caution">
    <text evidence="4">The sequence shown here is derived from an EMBL/GenBank/DDBJ whole genome shotgun (WGS) entry which is preliminary data.</text>
</comment>
<feature type="domain" description="UEV" evidence="3">
    <location>
        <begin position="1"/>
        <end position="92"/>
    </location>
</feature>
<feature type="compositionally biased region" description="Low complexity" evidence="2">
    <location>
        <begin position="181"/>
        <end position="195"/>
    </location>
</feature>
<dbReference type="InterPro" id="IPR052070">
    <property type="entry name" value="ESCRT-I_UEV_domain"/>
</dbReference>
<proteinExistence type="predicted"/>
<sequence length="308" mass="33669">MGWKVKKYSCRGTTYNIPVCVWLQESHPYIPPLVYVKPTNNMGITVSKHVDASGKVYHPYLTEWTYPKSDLAALLQLLSCIFAEKSPVYAKQPEPQPPSGYRPPHQGQFSQPQFGSYPANPMGSTPYPVRGPGMMPAGGISGGQSTTPYPVNQPNFSAVSTHSSYRPHTGYPPPSTSTGANVVTSNPVSTSSSSNDDAAVKASLRTAIELDQLNRTQMQLKEGSEKLKDILQKLEKEQADVDNDIKLLTQKNEEITVVVSQLESNSSNLDIDDAVVTTAPLYNQMSEYCQGSSLCYELCFTKQGKPPA</sequence>
<accession>A0AAD9V8L4</accession>
<dbReference type="GO" id="GO:0000813">
    <property type="term" value="C:ESCRT I complex"/>
    <property type="evidence" value="ECO:0007669"/>
    <property type="project" value="TreeGrafter"/>
</dbReference>
<dbReference type="CDD" id="cd11685">
    <property type="entry name" value="UEV_TSG101-like"/>
    <property type="match status" value="1"/>
</dbReference>
<evidence type="ECO:0000256" key="2">
    <source>
        <dbReference type="SAM" id="MobiDB-lite"/>
    </source>
</evidence>
<dbReference type="InterPro" id="IPR008883">
    <property type="entry name" value="UEV_N"/>
</dbReference>
<keyword evidence="5" id="KW-1185">Reference proteome</keyword>
<dbReference type="GO" id="GO:0008333">
    <property type="term" value="P:endosome to lysosome transport"/>
    <property type="evidence" value="ECO:0007669"/>
    <property type="project" value="TreeGrafter"/>
</dbReference>
<protein>
    <submittedName>
        <fullName evidence="4">Tumor susceptibility gene 101 protein</fullName>
    </submittedName>
</protein>
<dbReference type="PANTHER" id="PTHR23306:SF3">
    <property type="entry name" value="TUMOR SUPPRESSOR PROTEIN 101"/>
    <property type="match status" value="1"/>
</dbReference>
<name>A0AAD9V8L4_ACRCE</name>
<gene>
    <name evidence="4" type="ORF">P5673_011286</name>
</gene>
<dbReference type="InterPro" id="IPR016135">
    <property type="entry name" value="UBQ-conjugating_enzyme/RWD"/>
</dbReference>
<dbReference type="Proteomes" id="UP001249851">
    <property type="component" value="Unassembled WGS sequence"/>
</dbReference>
<reference evidence="4" key="2">
    <citation type="journal article" date="2023" name="Science">
        <title>Genomic signatures of disease resistance in endangered staghorn corals.</title>
        <authorList>
            <person name="Vollmer S.V."/>
            <person name="Selwyn J.D."/>
            <person name="Despard B.A."/>
            <person name="Roesel C.L."/>
        </authorList>
    </citation>
    <scope>NUCLEOTIDE SEQUENCE</scope>
    <source>
        <strain evidence="4">K2</strain>
    </source>
</reference>
<dbReference type="GO" id="GO:0015031">
    <property type="term" value="P:protein transport"/>
    <property type="evidence" value="ECO:0007669"/>
    <property type="project" value="InterPro"/>
</dbReference>
<evidence type="ECO:0000313" key="5">
    <source>
        <dbReference type="Proteomes" id="UP001249851"/>
    </source>
</evidence>